<evidence type="ECO:0000256" key="2">
    <source>
        <dbReference type="RuleBase" id="RU362039"/>
    </source>
</evidence>
<evidence type="ECO:0000256" key="1">
    <source>
        <dbReference type="ARBA" id="ARBA00008950"/>
    </source>
</evidence>
<dbReference type="InterPro" id="IPR029052">
    <property type="entry name" value="Metallo-depent_PP-like"/>
</dbReference>
<dbReference type="GO" id="GO:0046872">
    <property type="term" value="F:metal ion binding"/>
    <property type="evidence" value="ECO:0007669"/>
    <property type="project" value="UniProtKB-KW"/>
</dbReference>
<dbReference type="EC" id="3.1.4.-" evidence="2"/>
<dbReference type="Pfam" id="PF12850">
    <property type="entry name" value="Metallophos_2"/>
    <property type="match status" value="1"/>
</dbReference>
<comment type="cofactor">
    <cofactor evidence="2">
        <name>a divalent metal cation</name>
        <dbReference type="ChEBI" id="CHEBI:60240"/>
    </cofactor>
</comment>
<proteinExistence type="inferred from homology"/>
<feature type="domain" description="Calcineurin-like phosphoesterase" evidence="3">
    <location>
        <begin position="1"/>
        <end position="151"/>
    </location>
</feature>
<protein>
    <recommendedName>
        <fullName evidence="2">Phosphoesterase</fullName>
        <ecNumber evidence="2">3.1.4.-</ecNumber>
    </recommendedName>
</protein>
<name>A0A7C3UZL5_9BACT</name>
<dbReference type="NCBIfam" id="TIGR00040">
    <property type="entry name" value="yfcE"/>
    <property type="match status" value="1"/>
</dbReference>
<organism evidence="4">
    <name type="scientific">Desulfobacca acetoxidans</name>
    <dbReference type="NCBI Taxonomy" id="60893"/>
    <lineage>
        <taxon>Bacteria</taxon>
        <taxon>Pseudomonadati</taxon>
        <taxon>Thermodesulfobacteriota</taxon>
        <taxon>Desulfobaccia</taxon>
        <taxon>Desulfobaccales</taxon>
        <taxon>Desulfobaccaceae</taxon>
        <taxon>Desulfobacca</taxon>
    </lineage>
</organism>
<keyword evidence="2" id="KW-0479">Metal-binding</keyword>
<dbReference type="AlphaFoldDB" id="A0A7C3UZL5"/>
<evidence type="ECO:0000259" key="3">
    <source>
        <dbReference type="Pfam" id="PF12850"/>
    </source>
</evidence>
<evidence type="ECO:0000313" key="4">
    <source>
        <dbReference type="EMBL" id="HGF35456.1"/>
    </source>
</evidence>
<comment type="caution">
    <text evidence="4">The sequence shown here is derived from an EMBL/GenBank/DDBJ whole genome shotgun (WGS) entry which is preliminary data.</text>
</comment>
<dbReference type="Gene3D" id="3.60.21.10">
    <property type="match status" value="1"/>
</dbReference>
<accession>A0A7C3UZL5</accession>
<dbReference type="SUPFAM" id="SSF56300">
    <property type="entry name" value="Metallo-dependent phosphatases"/>
    <property type="match status" value="1"/>
</dbReference>
<gene>
    <name evidence="4" type="ORF">ENW96_13935</name>
</gene>
<dbReference type="InterPro" id="IPR024654">
    <property type="entry name" value="Calcineurin-like_PHP_lpxH"/>
</dbReference>
<reference evidence="4" key="1">
    <citation type="journal article" date="2020" name="mSystems">
        <title>Genome- and Community-Level Interaction Insights into Carbon Utilization and Element Cycling Functions of Hydrothermarchaeota in Hydrothermal Sediment.</title>
        <authorList>
            <person name="Zhou Z."/>
            <person name="Liu Y."/>
            <person name="Xu W."/>
            <person name="Pan J."/>
            <person name="Luo Z.H."/>
            <person name="Li M."/>
        </authorList>
    </citation>
    <scope>NUCLEOTIDE SEQUENCE [LARGE SCALE GENOMIC DNA]</scope>
    <source>
        <strain evidence="4">SpSt-897</strain>
    </source>
</reference>
<comment type="similarity">
    <text evidence="1 2">Belongs to the metallophosphoesterase superfamily. YfcE family.</text>
</comment>
<dbReference type="EMBL" id="DTMF01000335">
    <property type="protein sequence ID" value="HGF35456.1"/>
    <property type="molecule type" value="Genomic_DNA"/>
</dbReference>
<dbReference type="GO" id="GO:0016787">
    <property type="term" value="F:hydrolase activity"/>
    <property type="evidence" value="ECO:0007669"/>
    <property type="project" value="UniProtKB-UniRule"/>
</dbReference>
<dbReference type="InterPro" id="IPR000979">
    <property type="entry name" value="Phosphodiesterase_MJ0936/Vps29"/>
</dbReference>
<sequence length="179" mass="20027">MIIGVVSDTHGNQEGMRRLAAWLQSLGVQTLLHLGDDYRDQETLTRSGLEVIGVPGLYCPEYRDPGVPNRQVATLGGLKFLLTHTESRNRFDLPGDPDPEMACYEVDAVLFGHTHNPKLEERMGIAWINPGHLRHRTDRGFPPTFALLSISAGRLKAQICLLLNGAPLQEKIFRFTTQR</sequence>